<accession>A0A897MUS9</accession>
<dbReference type="Gene3D" id="3.10.180.10">
    <property type="entry name" value="2,3-Dihydroxybiphenyl 1,2-Dioxygenase, domain 1"/>
    <property type="match status" value="1"/>
</dbReference>
<dbReference type="EMBL" id="CP064786">
    <property type="protein sequence ID" value="QSG04041.1"/>
    <property type="molecule type" value="Genomic_DNA"/>
</dbReference>
<dbReference type="GeneID" id="70686227"/>
<dbReference type="AlphaFoldDB" id="A0A897MUS9"/>
<evidence type="ECO:0000313" key="3">
    <source>
        <dbReference type="Proteomes" id="UP000663586"/>
    </source>
</evidence>
<dbReference type="SUPFAM" id="SSF54593">
    <property type="entry name" value="Glyoxalase/Bleomycin resistance protein/Dihydroxybiphenyl dioxygenase"/>
    <property type="match status" value="1"/>
</dbReference>
<dbReference type="PANTHER" id="PTHR36110">
    <property type="entry name" value="RING-CLEAVING DIOXYGENASE MHQE-RELATED"/>
    <property type="match status" value="1"/>
</dbReference>
<keyword evidence="3" id="KW-1185">Reference proteome</keyword>
<dbReference type="InterPro" id="IPR029068">
    <property type="entry name" value="Glyas_Bleomycin-R_OHBP_Dase"/>
</dbReference>
<reference evidence="2" key="1">
    <citation type="submission" date="2020-11" db="EMBL/GenBank/DDBJ databases">
        <title>Carbohydrate-dependent, anaerobic sulfur respiration: A novel catabolism in halophilic archaea.</title>
        <authorList>
            <person name="Sorokin D.Y."/>
            <person name="Messina E."/>
            <person name="Smedile F."/>
            <person name="La Cono V."/>
            <person name="Hallsworth J.E."/>
            <person name="Yakimov M.M."/>
        </authorList>
    </citation>
    <scope>NUCLEOTIDE SEQUENCE</scope>
    <source>
        <strain evidence="2">AArc-S</strain>
    </source>
</reference>
<dbReference type="RefSeq" id="WP_238478072.1">
    <property type="nucleotide sequence ID" value="NZ_CP064786.1"/>
</dbReference>
<name>A0A897MUS9_9EURY</name>
<dbReference type="Pfam" id="PF00903">
    <property type="entry name" value="Glyoxalase"/>
    <property type="match status" value="1"/>
</dbReference>
<feature type="domain" description="VOC" evidence="1">
    <location>
        <begin position="20"/>
        <end position="145"/>
    </location>
</feature>
<dbReference type="PANTHER" id="PTHR36110:SF4">
    <property type="entry name" value="RING-CLEAVING DIOXYGENASE MHQA-RELATED"/>
    <property type="match status" value="1"/>
</dbReference>
<dbReference type="InterPro" id="IPR004360">
    <property type="entry name" value="Glyas_Fos-R_dOase_dom"/>
</dbReference>
<dbReference type="KEGG" id="hara:AArcS_2850"/>
<dbReference type="GO" id="GO:0016829">
    <property type="term" value="F:lyase activity"/>
    <property type="evidence" value="ECO:0007669"/>
    <property type="project" value="UniProtKB-KW"/>
</dbReference>
<dbReference type="PROSITE" id="PS51819">
    <property type="entry name" value="VOC"/>
    <property type="match status" value="1"/>
</dbReference>
<protein>
    <submittedName>
        <fullName evidence="2">Lactoylglutathione lyase or related enzyme</fullName>
    </submittedName>
</protein>
<evidence type="ECO:0000313" key="2">
    <source>
        <dbReference type="EMBL" id="QSG04041.1"/>
    </source>
</evidence>
<proteinExistence type="predicted"/>
<dbReference type="Proteomes" id="UP000663586">
    <property type="component" value="Chromosome"/>
</dbReference>
<keyword evidence="2" id="KW-0456">Lyase</keyword>
<dbReference type="InterPro" id="IPR037523">
    <property type="entry name" value="VOC_core"/>
</dbReference>
<organism evidence="2 3">
    <name type="scientific">Natranaeroarchaeum sulfidigenes</name>
    <dbReference type="NCBI Taxonomy" id="2784880"/>
    <lineage>
        <taxon>Archaea</taxon>
        <taxon>Methanobacteriati</taxon>
        <taxon>Methanobacteriota</taxon>
        <taxon>Stenosarchaea group</taxon>
        <taxon>Halobacteria</taxon>
        <taxon>Halobacteriales</taxon>
        <taxon>Natronoarchaeaceae</taxon>
        <taxon>Natranaeroarchaeum</taxon>
    </lineage>
</organism>
<dbReference type="InterPro" id="IPR052537">
    <property type="entry name" value="Extradiol_RC_dioxygenase"/>
</dbReference>
<gene>
    <name evidence="2" type="primary">gloA6</name>
    <name evidence="2" type="ORF">AArcS_2850</name>
</gene>
<evidence type="ECO:0000259" key="1">
    <source>
        <dbReference type="PROSITE" id="PS51819"/>
    </source>
</evidence>
<sequence length="203" mass="22786">MSDSPDITAERPDSPIQLAGTDHISVIGSNEEDTIEFYRDLLGMALVLRQPNLDDPNQTHLFFDTGDGRILTFFVAPGRESSPQPHRHRVGSVHHLSFSVEPERFVETREALEDTGHGYNEFDRGIFHSLYTRDHNGLTLELATDKFSIPDERRGEVLATAQRLRVEDGAEYAEERHLEAALEELGIESEKYELPDADSGVGV</sequence>